<dbReference type="WBParaSite" id="TREG1_82860.1">
    <property type="protein sequence ID" value="TREG1_82860.1"/>
    <property type="gene ID" value="TREG1_82860"/>
</dbReference>
<feature type="compositionally biased region" description="Basic residues" evidence="1">
    <location>
        <begin position="397"/>
        <end position="412"/>
    </location>
</feature>
<feature type="compositionally biased region" description="Pro residues" evidence="1">
    <location>
        <begin position="1092"/>
        <end position="1108"/>
    </location>
</feature>
<feature type="compositionally biased region" description="Low complexity" evidence="1">
    <location>
        <begin position="1082"/>
        <end position="1091"/>
    </location>
</feature>
<evidence type="ECO:0000313" key="3">
    <source>
        <dbReference type="WBParaSite" id="TREG1_82860.1"/>
    </source>
</evidence>
<evidence type="ECO:0000256" key="1">
    <source>
        <dbReference type="SAM" id="MobiDB-lite"/>
    </source>
</evidence>
<keyword evidence="2" id="KW-1185">Reference proteome</keyword>
<organism evidence="2 3">
    <name type="scientific">Trichobilharzia regenti</name>
    <name type="common">Nasal bird schistosome</name>
    <dbReference type="NCBI Taxonomy" id="157069"/>
    <lineage>
        <taxon>Eukaryota</taxon>
        <taxon>Metazoa</taxon>
        <taxon>Spiralia</taxon>
        <taxon>Lophotrochozoa</taxon>
        <taxon>Platyhelminthes</taxon>
        <taxon>Trematoda</taxon>
        <taxon>Digenea</taxon>
        <taxon>Strigeidida</taxon>
        <taxon>Schistosomatoidea</taxon>
        <taxon>Schistosomatidae</taxon>
        <taxon>Trichobilharzia</taxon>
    </lineage>
</organism>
<reference evidence="2" key="1">
    <citation type="submission" date="2022-06" db="EMBL/GenBank/DDBJ databases">
        <authorList>
            <person name="Berger JAMES D."/>
            <person name="Berger JAMES D."/>
        </authorList>
    </citation>
    <scope>NUCLEOTIDE SEQUENCE [LARGE SCALE GENOMIC DNA]</scope>
</reference>
<sequence length="1161" mass="127984">MANREYGPPSKFSCTEDHLSCVCCKLFYNNKAINNSGCACGKCCNCVYSQKSSNHNSLPYTEVDHQRDKRFRSSLICPHRRRSWKARVAAINAIVDLVPRSIPHLVLLTESSDCDSKPNSKANSDSSPPVYLAPESLGFSTLSKHLSANTPCDQDLKSSVPLGSESHPPDWMPAGTNILDHVINFLSDCWNKMSQNASSKHFEKQKVCSYYTPKQNSFISNRSSSPNLMVTANSAPQSSPEALSDKSFSGGLLNTLSIASATGRKAIHSANQALKKLSSGAKRHHNCKLSPVSSTSKGFLPAIFDIHGKANTSEQISSIASIQTNTLESTLLQNTNILTPSVPPPIVLNLSSQSNNTSSEYNRIFSETLSNDQHSVHWETGTSPVHAYRDESPVRKEKVKSHHKNSHLKKFHSKSMHNKIIPLNNSSACLIDASNPSLCRSTVQDFRRLTTMDSSNKMNVQISLDISPSSTSSSLSSTKVTFLRSPDKSSYHENYTDNILHNAKNPHTGLHDDCHCLNHPQEALKFSKQGVQHVHEMPSSNFNATVMADDVNTPSSVSLNGDMPKDCCQLHNEVENSIPLSDHQGYTTSSGFNDHYFSIGSLSQNDSGTYFTMQNNDDDDDDVESIYDEIIPIESLSIENEHCSLTNDQKMINNSSLPQSSMDSNYTEEHIYAEPVDCLGFGCLEKYIIPQNFSHFYTNVNNPLVTNSISNKALSTSTTYSTSTVSLTSTSNTWFGNTIGSRRERYRSFSTPEGCSTASDDVRGSSTSFLSSINFSKSMVHPLSAKQIHSRSVRSSHADELCNGLHLDFSTNSTSFSTTTSPLKSRMHSTDAVFEKLTHYSTPVSSPASITLSDDLSENEFSNFSTIRPLSLPNPLSRSHHHHFWHHPKCPHYQIHRDSQDSGLGTVSPSSSKFQLQCTSDGCNFNHYKNNPNSTDIYSSERLSTTNLPYRIGQQYPCKSYSSILSPPSSVMPSCCCRCTTLNNTPSKPIFIDPSDFQTHHPTQSPLSFPTCGVLSMASSNTNHYYRNPCDQSYSLSSSSSSHSQQSILNSVIPKEFKWFRRNKPLKLFGHNRFSTETQTHSSSPPSMVSSAPPPMPPPPPPHLPPPPPFYFSVNNSCNSTPHTLSIPPSSNNNNLLTSSSSLHLESQQLSVLHGGTVNVQ</sequence>
<reference evidence="3" key="2">
    <citation type="submission" date="2023-11" db="UniProtKB">
        <authorList>
            <consortium name="WormBaseParasite"/>
        </authorList>
    </citation>
    <scope>IDENTIFICATION</scope>
</reference>
<dbReference type="Proteomes" id="UP000050795">
    <property type="component" value="Unassembled WGS sequence"/>
</dbReference>
<feature type="region of interest" description="Disordered" evidence="1">
    <location>
        <begin position="390"/>
        <end position="412"/>
    </location>
</feature>
<feature type="region of interest" description="Disordered" evidence="1">
    <location>
        <begin position="1074"/>
        <end position="1108"/>
    </location>
</feature>
<proteinExistence type="predicted"/>
<name>A0AA85KFB6_TRIRE</name>
<protein>
    <submittedName>
        <fullName evidence="3">Uncharacterized protein</fullName>
    </submittedName>
</protein>
<evidence type="ECO:0000313" key="2">
    <source>
        <dbReference type="Proteomes" id="UP000050795"/>
    </source>
</evidence>
<accession>A0AA85KFB6</accession>
<dbReference type="AlphaFoldDB" id="A0AA85KFB6"/>